<evidence type="ECO:0000313" key="2">
    <source>
        <dbReference type="EMBL" id="KTD20716.1"/>
    </source>
</evidence>
<evidence type="ECO:0000256" key="1">
    <source>
        <dbReference type="SAM" id="SignalP"/>
    </source>
</evidence>
<keyword evidence="1" id="KW-0732">Signal</keyword>
<dbReference type="Pfam" id="PF05494">
    <property type="entry name" value="MlaC"/>
    <property type="match status" value="1"/>
</dbReference>
<feature type="chain" id="PRO_5006914875" evidence="1">
    <location>
        <begin position="22"/>
        <end position="199"/>
    </location>
</feature>
<dbReference type="PIRSF" id="PIRSF004649">
    <property type="entry name" value="MlaC"/>
    <property type="match status" value="1"/>
</dbReference>
<dbReference type="AlphaFoldDB" id="A0A0W0VKT5"/>
<dbReference type="PANTHER" id="PTHR36573:SF1">
    <property type="entry name" value="INTERMEMBRANE PHOSPHOLIPID TRANSPORT SYSTEM BINDING PROTEIN MLAC"/>
    <property type="match status" value="1"/>
</dbReference>
<organism evidence="2 3">
    <name type="scientific">Legionella londiniensis</name>
    <dbReference type="NCBI Taxonomy" id="45068"/>
    <lineage>
        <taxon>Bacteria</taxon>
        <taxon>Pseudomonadati</taxon>
        <taxon>Pseudomonadota</taxon>
        <taxon>Gammaproteobacteria</taxon>
        <taxon>Legionellales</taxon>
        <taxon>Legionellaceae</taxon>
        <taxon>Legionella</taxon>
    </lineage>
</organism>
<accession>A0A0W0VKT5</accession>
<dbReference type="InterPro" id="IPR042245">
    <property type="entry name" value="Tgt2/MlaC_sf"/>
</dbReference>
<keyword evidence="3" id="KW-1185">Reference proteome</keyword>
<dbReference type="OrthoDB" id="9787053at2"/>
<evidence type="ECO:0000313" key="3">
    <source>
        <dbReference type="Proteomes" id="UP000054997"/>
    </source>
</evidence>
<dbReference type="EMBL" id="LNYK01000019">
    <property type="protein sequence ID" value="KTD20716.1"/>
    <property type="molecule type" value="Genomic_DNA"/>
</dbReference>
<protein>
    <submittedName>
        <fullName evidence="2">Toluene tolerance protein Ttg2D</fullName>
    </submittedName>
</protein>
<dbReference type="STRING" id="45068.Llon_1602"/>
<proteinExistence type="predicted"/>
<feature type="signal peptide" evidence="1">
    <location>
        <begin position="1"/>
        <end position="21"/>
    </location>
</feature>
<name>A0A0W0VKT5_9GAMM</name>
<dbReference type="RefSeq" id="WP_058529593.1">
    <property type="nucleotide sequence ID" value="NZ_CAAAHZ010000004.1"/>
</dbReference>
<dbReference type="Gene3D" id="3.10.450.710">
    <property type="entry name" value="Tgt2/MlaC"/>
    <property type="match status" value="1"/>
</dbReference>
<sequence>MKTIKASLFFLSVIASSLLWAQSSPVPMLENAANQVINSLKQNRGHLKQNHQVIYRAVEQHLLPIVDVTGMSRSVLGRNVWNKATAAEKRAFTREFTQLVIRTYASPLAEYSDEKVKFLPLRGGINSRFVRVNSVIVRSNGQNIPLSYSLVSKNGQWKIYDLSVEGVSLLQSFRSQFSQVLQNSNMQELIQQMRKQKAA</sequence>
<dbReference type="PANTHER" id="PTHR36573">
    <property type="entry name" value="INTERMEMBRANE PHOSPHOLIPID TRANSPORT SYSTEM BINDING PROTEIN MLAC"/>
    <property type="match status" value="1"/>
</dbReference>
<dbReference type="InterPro" id="IPR008869">
    <property type="entry name" value="MlaC/ttg2D"/>
</dbReference>
<gene>
    <name evidence="2" type="primary">ttg2D</name>
    <name evidence="2" type="ORF">Llon_1602</name>
</gene>
<reference evidence="2 3" key="1">
    <citation type="submission" date="2015-11" db="EMBL/GenBank/DDBJ databases">
        <title>Genomic analysis of 38 Legionella species identifies large and diverse effector repertoires.</title>
        <authorList>
            <person name="Burstein D."/>
            <person name="Amaro F."/>
            <person name="Zusman T."/>
            <person name="Lifshitz Z."/>
            <person name="Cohen O."/>
            <person name="Gilbert J.A."/>
            <person name="Pupko T."/>
            <person name="Shuman H.A."/>
            <person name="Segal G."/>
        </authorList>
    </citation>
    <scope>NUCLEOTIDE SEQUENCE [LARGE SCALE GENOMIC DNA]</scope>
    <source>
        <strain evidence="2 3">ATCC 49505</strain>
    </source>
</reference>
<dbReference type="PATRIC" id="fig|45068.5.peg.1738"/>
<comment type="caution">
    <text evidence="2">The sequence shown here is derived from an EMBL/GenBank/DDBJ whole genome shotgun (WGS) entry which is preliminary data.</text>
</comment>
<dbReference type="Proteomes" id="UP000054997">
    <property type="component" value="Unassembled WGS sequence"/>
</dbReference>